<feature type="transmembrane region" description="Helical" evidence="5">
    <location>
        <begin position="375"/>
        <end position="392"/>
    </location>
</feature>
<dbReference type="Gene3D" id="1.20.1250.20">
    <property type="entry name" value="MFS general substrate transporter like domains"/>
    <property type="match status" value="1"/>
</dbReference>
<evidence type="ECO:0000256" key="4">
    <source>
        <dbReference type="ARBA" id="ARBA00023136"/>
    </source>
</evidence>
<dbReference type="EMBL" id="PZPL01000001">
    <property type="protein sequence ID" value="PTL71437.1"/>
    <property type="molecule type" value="Genomic_DNA"/>
</dbReference>
<dbReference type="SUPFAM" id="SSF103473">
    <property type="entry name" value="MFS general substrate transporter"/>
    <property type="match status" value="1"/>
</dbReference>
<feature type="transmembrane region" description="Helical" evidence="5">
    <location>
        <begin position="251"/>
        <end position="274"/>
    </location>
</feature>
<keyword evidence="2 5" id="KW-0812">Transmembrane</keyword>
<comment type="caution">
    <text evidence="6">The sequence shown here is derived from an EMBL/GenBank/DDBJ whole genome shotgun (WGS) entry which is preliminary data.</text>
</comment>
<proteinExistence type="predicted"/>
<dbReference type="Pfam" id="PF07690">
    <property type="entry name" value="MFS_1"/>
    <property type="match status" value="1"/>
</dbReference>
<comment type="subcellular location">
    <subcellularLocation>
        <location evidence="1">Membrane</location>
        <topology evidence="1">Multi-pass membrane protein</topology>
    </subcellularLocation>
</comment>
<evidence type="ECO:0000256" key="3">
    <source>
        <dbReference type="ARBA" id="ARBA00022989"/>
    </source>
</evidence>
<evidence type="ECO:0000256" key="1">
    <source>
        <dbReference type="ARBA" id="ARBA00004141"/>
    </source>
</evidence>
<dbReference type="InterPro" id="IPR036259">
    <property type="entry name" value="MFS_trans_sf"/>
</dbReference>
<keyword evidence="3 5" id="KW-1133">Transmembrane helix</keyword>
<feature type="transmembrane region" description="Helical" evidence="5">
    <location>
        <begin position="344"/>
        <end position="369"/>
    </location>
</feature>
<dbReference type="RefSeq" id="WP_107573316.1">
    <property type="nucleotide sequence ID" value="NZ_PZPL01000001.1"/>
</dbReference>
<keyword evidence="7" id="KW-1185">Reference proteome</keyword>
<dbReference type="InterPro" id="IPR005829">
    <property type="entry name" value="Sugar_transporter_CS"/>
</dbReference>
<accession>A0A2T4UPJ8</accession>
<name>A0A2T4UPJ8_9MICO</name>
<feature type="transmembrane region" description="Helical" evidence="5">
    <location>
        <begin position="114"/>
        <end position="134"/>
    </location>
</feature>
<evidence type="ECO:0000313" key="6">
    <source>
        <dbReference type="EMBL" id="PTL71437.1"/>
    </source>
</evidence>
<evidence type="ECO:0000256" key="2">
    <source>
        <dbReference type="ARBA" id="ARBA00022692"/>
    </source>
</evidence>
<reference evidence="6 7" key="1">
    <citation type="submission" date="2018-03" db="EMBL/GenBank/DDBJ databases">
        <title>Bacteriophage NCPPB3778 and a type I-E CRISPR drive the evolution of the US Biological Select Agent, Rathayibacter toxicus.</title>
        <authorList>
            <person name="Davis E.W.II."/>
            <person name="Tabima J.F."/>
            <person name="Weisberg A.J."/>
            <person name="Dantas Lopes L."/>
            <person name="Wiseman M.S."/>
            <person name="Wiseman M.S."/>
            <person name="Pupko T."/>
            <person name="Belcher M.S."/>
            <person name="Sechler A.J."/>
            <person name="Tancos M.A."/>
            <person name="Schroeder B.K."/>
            <person name="Murray T.D."/>
            <person name="Luster D.G."/>
            <person name="Schneider W.L."/>
            <person name="Rogers E."/>
            <person name="Andreote F.D."/>
            <person name="Grunwald N.J."/>
            <person name="Putnam M.L."/>
            <person name="Chang J.H."/>
        </authorList>
    </citation>
    <scope>NUCLEOTIDE SEQUENCE [LARGE SCALE GENOMIC DNA]</scope>
    <source>
        <strain evidence="6 7">DSM 15933</strain>
    </source>
</reference>
<dbReference type="InterPro" id="IPR011701">
    <property type="entry name" value="MFS"/>
</dbReference>
<gene>
    <name evidence="6" type="ORF">C1I63_00240</name>
</gene>
<dbReference type="PANTHER" id="PTHR23521">
    <property type="entry name" value="TRANSPORTER MFS SUPERFAMILY"/>
    <property type="match status" value="1"/>
</dbReference>
<dbReference type="AlphaFoldDB" id="A0A2T4UPJ8"/>
<evidence type="ECO:0000256" key="5">
    <source>
        <dbReference type="SAM" id="Phobius"/>
    </source>
</evidence>
<feature type="transmembrane region" description="Helical" evidence="5">
    <location>
        <begin position="226"/>
        <end position="245"/>
    </location>
</feature>
<dbReference type="Proteomes" id="UP000241085">
    <property type="component" value="Unassembled WGS sequence"/>
</dbReference>
<organism evidence="6 7">
    <name type="scientific">Rathayibacter caricis DSM 15933</name>
    <dbReference type="NCBI Taxonomy" id="1328867"/>
    <lineage>
        <taxon>Bacteria</taxon>
        <taxon>Bacillati</taxon>
        <taxon>Actinomycetota</taxon>
        <taxon>Actinomycetes</taxon>
        <taxon>Micrococcales</taxon>
        <taxon>Microbacteriaceae</taxon>
        <taxon>Rathayibacter</taxon>
    </lineage>
</organism>
<feature type="transmembrane region" description="Helical" evidence="5">
    <location>
        <begin position="20"/>
        <end position="42"/>
    </location>
</feature>
<feature type="transmembrane region" description="Helical" evidence="5">
    <location>
        <begin position="54"/>
        <end position="72"/>
    </location>
</feature>
<evidence type="ECO:0000313" key="7">
    <source>
        <dbReference type="Proteomes" id="UP000241085"/>
    </source>
</evidence>
<protein>
    <submittedName>
        <fullName evidence="6">MFS transporter</fullName>
    </submittedName>
</protein>
<feature type="transmembrane region" description="Helical" evidence="5">
    <location>
        <begin position="311"/>
        <end position="332"/>
    </location>
</feature>
<feature type="transmembrane region" description="Helical" evidence="5">
    <location>
        <begin position="84"/>
        <end position="102"/>
    </location>
</feature>
<dbReference type="GO" id="GO:0022857">
    <property type="term" value="F:transmembrane transporter activity"/>
    <property type="evidence" value="ECO:0007669"/>
    <property type="project" value="InterPro"/>
</dbReference>
<feature type="transmembrane region" description="Helical" evidence="5">
    <location>
        <begin position="172"/>
        <end position="193"/>
    </location>
</feature>
<sequence length="417" mass="42675">MRPRPDRSPSALRTSQSSWLLVAAAMSALGWGGNQFIPLMVMYRQVAGFEQTEVTLLLAVYVIGIVPGFALAGAWSDRFGRRRIMLAGVALGAIASVVFALAGTNLAGLCVARLLAGVSVAVAAVVGSSWVKELSAAAGTGARRSGISLSIGFGGGAAISGVLAQWAPDPTALPYLVHAGVTTLTLLAVLRAPETRTSSPHRRSLLGDLRVPAVYRSRFRGTVAPIAPFVFGSCGLSFAVGPSLVTGGLGTLGIAFATLVMLITLGVGTSVQLLSARIDHALRGRNGPVGTICFAAGALVLAPAALTGSPWLVLLAAPFLGAGYGICLLSGLKAVQTMAAPDDLARLTATFYTLTYLGFFFPLIIAALVPVTGHVPLLVALAIAALLGGSLADHSARRLDAGLTGGHSAVGHRRSRR</sequence>
<dbReference type="PROSITE" id="PS00216">
    <property type="entry name" value="SUGAR_TRANSPORT_1"/>
    <property type="match status" value="1"/>
</dbReference>
<dbReference type="GO" id="GO:0005886">
    <property type="term" value="C:plasma membrane"/>
    <property type="evidence" value="ECO:0007669"/>
    <property type="project" value="TreeGrafter"/>
</dbReference>
<keyword evidence="4 5" id="KW-0472">Membrane</keyword>
<dbReference type="PANTHER" id="PTHR23521:SF3">
    <property type="entry name" value="MFS TRANSPORTER"/>
    <property type="match status" value="1"/>
</dbReference>
<feature type="transmembrane region" description="Helical" evidence="5">
    <location>
        <begin position="286"/>
        <end position="305"/>
    </location>
</feature>
<feature type="transmembrane region" description="Helical" evidence="5">
    <location>
        <begin position="146"/>
        <end position="166"/>
    </location>
</feature>